<feature type="binding site" evidence="7">
    <location>
        <position position="165"/>
    </location>
    <ligand>
        <name>Zn(2+)</name>
        <dbReference type="ChEBI" id="CHEBI:29105"/>
        <label>2</label>
    </ligand>
</feature>
<feature type="binding site" evidence="7">
    <location>
        <position position="54"/>
    </location>
    <ligand>
        <name>Zn(2+)</name>
        <dbReference type="ChEBI" id="CHEBI:29105"/>
        <label>1</label>
    </ligand>
</feature>
<comment type="similarity">
    <text evidence="3 7">Belongs to the metallo-beta-lactamase superfamily. Glyoxalase II family.</text>
</comment>
<feature type="binding site" evidence="7">
    <location>
        <position position="127"/>
    </location>
    <ligand>
        <name>Zn(2+)</name>
        <dbReference type="ChEBI" id="CHEBI:29105"/>
        <label>1</label>
    </ligand>
</feature>
<gene>
    <name evidence="7 9" type="primary">gloB</name>
    <name evidence="9" type="ORF">IPH26_11990</name>
</gene>
<dbReference type="PANTHER" id="PTHR43705:SF1">
    <property type="entry name" value="HYDROXYACYLGLUTATHIONE HYDROLASE GLOB"/>
    <property type="match status" value="1"/>
</dbReference>
<dbReference type="InterPro" id="IPR001279">
    <property type="entry name" value="Metallo-B-lactamas"/>
</dbReference>
<evidence type="ECO:0000256" key="5">
    <source>
        <dbReference type="ARBA" id="ARBA00022801"/>
    </source>
</evidence>
<keyword evidence="5 7" id="KW-0378">Hydrolase</keyword>
<dbReference type="SUPFAM" id="SSF56281">
    <property type="entry name" value="Metallo-hydrolase/oxidoreductase"/>
    <property type="match status" value="1"/>
</dbReference>
<feature type="binding site" evidence="7">
    <location>
        <position position="56"/>
    </location>
    <ligand>
        <name>Zn(2+)</name>
        <dbReference type="ChEBI" id="CHEBI:29105"/>
        <label>2</label>
    </ligand>
</feature>
<organism evidence="9 10">
    <name type="scientific">Candidatus Methylophosphatis roskildensis</name>
    <dbReference type="NCBI Taxonomy" id="2899263"/>
    <lineage>
        <taxon>Bacteria</taxon>
        <taxon>Pseudomonadati</taxon>
        <taxon>Pseudomonadota</taxon>
        <taxon>Betaproteobacteria</taxon>
        <taxon>Nitrosomonadales</taxon>
        <taxon>Sterolibacteriaceae</taxon>
        <taxon>Candidatus Methylophosphatis</taxon>
    </lineage>
</organism>
<dbReference type="InterPro" id="IPR032282">
    <property type="entry name" value="HAGH_C"/>
</dbReference>
<dbReference type="Gene3D" id="3.60.15.10">
    <property type="entry name" value="Ribonuclease Z/Hydroxyacylglutathione hydrolase-like"/>
    <property type="match status" value="1"/>
</dbReference>
<feature type="domain" description="Metallo-beta-lactamase" evidence="8">
    <location>
        <begin position="11"/>
        <end position="165"/>
    </location>
</feature>
<comment type="subunit">
    <text evidence="7">Monomer.</text>
</comment>
<comment type="catalytic activity">
    <reaction evidence="1 7">
        <text>an S-(2-hydroxyacyl)glutathione + H2O = a 2-hydroxy carboxylate + glutathione + H(+)</text>
        <dbReference type="Rhea" id="RHEA:21864"/>
        <dbReference type="ChEBI" id="CHEBI:15377"/>
        <dbReference type="ChEBI" id="CHEBI:15378"/>
        <dbReference type="ChEBI" id="CHEBI:57925"/>
        <dbReference type="ChEBI" id="CHEBI:58896"/>
        <dbReference type="ChEBI" id="CHEBI:71261"/>
        <dbReference type="EC" id="3.1.2.6"/>
    </reaction>
</comment>
<protein>
    <recommendedName>
        <fullName evidence="7">Hydroxyacylglutathione hydrolase</fullName>
        <ecNumber evidence="7">3.1.2.6</ecNumber>
    </recommendedName>
    <alternativeName>
        <fullName evidence="7">Glyoxalase II</fullName>
        <shortName evidence="7">Glx II</shortName>
    </alternativeName>
</protein>
<feature type="binding site" evidence="7">
    <location>
        <position position="110"/>
    </location>
    <ligand>
        <name>Zn(2+)</name>
        <dbReference type="ChEBI" id="CHEBI:29105"/>
        <label>1</label>
    </ligand>
</feature>
<keyword evidence="6 7" id="KW-0862">Zinc</keyword>
<dbReference type="PIRSF" id="PIRSF005457">
    <property type="entry name" value="Glx"/>
    <property type="match status" value="1"/>
</dbReference>
<evidence type="ECO:0000313" key="9">
    <source>
        <dbReference type="EMBL" id="MBK6973622.1"/>
    </source>
</evidence>
<reference evidence="9" key="1">
    <citation type="submission" date="2020-10" db="EMBL/GenBank/DDBJ databases">
        <title>Connecting structure to function with the recovery of over 1000 high-quality activated sludge metagenome-assembled genomes encoding full-length rRNA genes using long-read sequencing.</title>
        <authorList>
            <person name="Singleton C.M."/>
            <person name="Petriglieri F."/>
            <person name="Kristensen J.M."/>
            <person name="Kirkegaard R.H."/>
            <person name="Michaelsen T.Y."/>
            <person name="Andersen M.H."/>
            <person name="Karst S.M."/>
            <person name="Dueholm M.S."/>
            <person name="Nielsen P.H."/>
            <person name="Albertsen M."/>
        </authorList>
    </citation>
    <scope>NUCLEOTIDE SEQUENCE</scope>
    <source>
        <strain evidence="9">Bjer_18-Q3-R1-45_BAT3C.347</strain>
    </source>
</reference>
<comment type="caution">
    <text evidence="9">The sequence shown here is derived from an EMBL/GenBank/DDBJ whole genome shotgun (WGS) entry which is preliminary data.</text>
</comment>
<name>A0A9D7E9K9_9PROT</name>
<dbReference type="InterPro" id="IPR017782">
    <property type="entry name" value="Hydroxyacylglutathione_Hdrlase"/>
</dbReference>
<evidence type="ECO:0000256" key="7">
    <source>
        <dbReference type="HAMAP-Rule" id="MF_01374"/>
    </source>
</evidence>
<dbReference type="GO" id="GO:0004416">
    <property type="term" value="F:hydroxyacylglutathione hydrolase activity"/>
    <property type="evidence" value="ECO:0007669"/>
    <property type="project" value="UniProtKB-UniRule"/>
</dbReference>
<keyword evidence="4 7" id="KW-0479">Metal-binding</keyword>
<comment type="cofactor">
    <cofactor evidence="7">
        <name>Zn(2+)</name>
        <dbReference type="ChEBI" id="CHEBI:29105"/>
    </cofactor>
    <text evidence="7">Binds 2 Zn(2+) ions per subunit.</text>
</comment>
<dbReference type="Pfam" id="PF00753">
    <property type="entry name" value="Lactamase_B"/>
    <property type="match status" value="1"/>
</dbReference>
<proteinExistence type="inferred from homology"/>
<evidence type="ECO:0000256" key="3">
    <source>
        <dbReference type="ARBA" id="ARBA00006759"/>
    </source>
</evidence>
<dbReference type="AlphaFoldDB" id="A0A9D7E9K9"/>
<dbReference type="InterPro" id="IPR036866">
    <property type="entry name" value="RibonucZ/Hydroxyglut_hydro"/>
</dbReference>
<feature type="binding site" evidence="7">
    <location>
        <position position="52"/>
    </location>
    <ligand>
        <name>Zn(2+)</name>
        <dbReference type="ChEBI" id="CHEBI:29105"/>
        <label>1</label>
    </ligand>
</feature>
<dbReference type="InterPro" id="IPR035680">
    <property type="entry name" value="Clx_II_MBL"/>
</dbReference>
<feature type="binding site" evidence="7">
    <location>
        <position position="57"/>
    </location>
    <ligand>
        <name>Zn(2+)</name>
        <dbReference type="ChEBI" id="CHEBI:29105"/>
        <label>2</label>
    </ligand>
</feature>
<dbReference type="GO" id="GO:0046872">
    <property type="term" value="F:metal ion binding"/>
    <property type="evidence" value="ECO:0007669"/>
    <property type="project" value="UniProtKB-KW"/>
</dbReference>
<dbReference type="CDD" id="cd07723">
    <property type="entry name" value="hydroxyacylglutathione_hydrolase_MBL-fold"/>
    <property type="match status" value="1"/>
</dbReference>
<dbReference type="EMBL" id="JADJEV010000003">
    <property type="protein sequence ID" value="MBK6973622.1"/>
    <property type="molecule type" value="Genomic_DNA"/>
</dbReference>
<dbReference type="InterPro" id="IPR050110">
    <property type="entry name" value="Glyoxalase_II_hydrolase"/>
</dbReference>
<accession>A0A9D7E9K9</accession>
<evidence type="ECO:0000259" key="8">
    <source>
        <dbReference type="SMART" id="SM00849"/>
    </source>
</evidence>
<comment type="function">
    <text evidence="7">Thiolesterase that catalyzes the hydrolysis of S-D-lactoyl-glutathione to form glutathione and D-lactic acid.</text>
</comment>
<dbReference type="Pfam" id="PF16123">
    <property type="entry name" value="HAGH_C"/>
    <property type="match status" value="1"/>
</dbReference>
<evidence type="ECO:0000256" key="6">
    <source>
        <dbReference type="ARBA" id="ARBA00022833"/>
    </source>
</evidence>
<dbReference type="NCBIfam" id="TIGR03413">
    <property type="entry name" value="GSH_gloB"/>
    <property type="match status" value="1"/>
</dbReference>
<comment type="pathway">
    <text evidence="2 7">Secondary metabolite metabolism; methylglyoxal degradation; (R)-lactate from methylglyoxal: step 2/2.</text>
</comment>
<dbReference type="EC" id="3.1.2.6" evidence="7"/>
<dbReference type="SMART" id="SM00849">
    <property type="entry name" value="Lactamase_B"/>
    <property type="match status" value="1"/>
</dbReference>
<evidence type="ECO:0000256" key="1">
    <source>
        <dbReference type="ARBA" id="ARBA00001623"/>
    </source>
</evidence>
<dbReference type="GO" id="GO:0019243">
    <property type="term" value="P:methylglyoxal catabolic process to D-lactate via S-lactoyl-glutathione"/>
    <property type="evidence" value="ECO:0007669"/>
    <property type="project" value="UniProtKB-UniRule"/>
</dbReference>
<evidence type="ECO:0000313" key="10">
    <source>
        <dbReference type="Proteomes" id="UP000807785"/>
    </source>
</evidence>
<feature type="binding site" evidence="7">
    <location>
        <position position="127"/>
    </location>
    <ligand>
        <name>Zn(2+)</name>
        <dbReference type="ChEBI" id="CHEBI:29105"/>
        <label>2</label>
    </ligand>
</feature>
<evidence type="ECO:0000256" key="2">
    <source>
        <dbReference type="ARBA" id="ARBA00004963"/>
    </source>
</evidence>
<dbReference type="PANTHER" id="PTHR43705">
    <property type="entry name" value="HYDROXYACYLGLUTATHIONE HYDROLASE"/>
    <property type="match status" value="1"/>
</dbReference>
<evidence type="ECO:0000256" key="4">
    <source>
        <dbReference type="ARBA" id="ARBA00022723"/>
    </source>
</evidence>
<dbReference type="HAMAP" id="MF_01374">
    <property type="entry name" value="Glyoxalase_2"/>
    <property type="match status" value="1"/>
</dbReference>
<sequence length="251" mass="27125">MKITGVPAFQDNYIWCLERDGRALVVDPGDADPVLDHLAASGTALAAILITHHHNDHAGGIAGLVRRFDVPVFGPALEDIAGVTVKVREGDTVRVPQLDAQFSVIELPGHTLGHVAYYRPNQLFCGDTLFACGCGRLFEGTPAQMLASLSKLASLPGDTQVYCAHEYTQSNIRFALAVEPGNQRLIARWEQVNALRQAGLPSVPSTLETERETNPFLRAGESAVIAAARARGADDSPVAVFAALREWKNRY</sequence>
<dbReference type="Proteomes" id="UP000807785">
    <property type="component" value="Unassembled WGS sequence"/>
</dbReference>